<sequence length="371" mass="39469">MEYEFTQAEKQAIEETEKIAGQVLADAGRATTPEARRGLVQALAKALAPTNYMKAGLCDDTPFDAAAMGAMIAVSGNGPGFFIAFETGIRQMGRLLAGYGNKDQQDRFLAPLQKGELIGTVALCEKTMNVVNDPLATQGVREAGAVVVSGEKGFVINGGAADLFAVVGRLEEGLGVFLVERGAQCLTLDPVLDNSDYGQLSSCRMILDGCRVPETHVIGPVDAKKLLADLRIWENQVLIAAAVGMMNAALFSATLFAKTHRTGGKPAIAYQEVGFKLAEMFTLVETSQLMAYKTGWLNAEKERETGVFTDCAKVFCSESAEEVAGSALRILSLEGLAPDHPAQAALRWAKYAQIAGTSTEIARMHIGDAAL</sequence>
<comment type="similarity">
    <text evidence="2">Belongs to the acyl-CoA dehydrogenase family.</text>
</comment>
<evidence type="ECO:0000256" key="4">
    <source>
        <dbReference type="ARBA" id="ARBA00022630"/>
    </source>
</evidence>
<accession>A8ZUF3</accession>
<comment type="cofactor">
    <cofactor evidence="1">
        <name>FAD</name>
        <dbReference type="ChEBI" id="CHEBI:57692"/>
    </cofactor>
</comment>
<dbReference type="InterPro" id="IPR036250">
    <property type="entry name" value="AcylCo_DH-like_C"/>
</dbReference>
<dbReference type="Pfam" id="PF00441">
    <property type="entry name" value="Acyl-CoA_dh_1"/>
    <property type="match status" value="1"/>
</dbReference>
<dbReference type="HOGENOM" id="CLU_749497_0_0_7"/>
<protein>
    <submittedName>
        <fullName evidence="7">Acyl-CoA dehydrogenase domain protein</fullName>
    </submittedName>
</protein>
<dbReference type="SUPFAM" id="SSF47203">
    <property type="entry name" value="Acyl-CoA dehydrogenase C-terminal domain-like"/>
    <property type="match status" value="1"/>
</dbReference>
<dbReference type="OrthoDB" id="5415098at2"/>
<dbReference type="AlphaFoldDB" id="A8ZUF3"/>
<keyword evidence="4" id="KW-0285">Flavoprotein</keyword>
<dbReference type="InterPro" id="IPR037069">
    <property type="entry name" value="AcylCoA_DH/ox_N_sf"/>
</dbReference>
<dbReference type="PANTHER" id="PTHR43884">
    <property type="entry name" value="ACYL-COA DEHYDROGENASE"/>
    <property type="match status" value="1"/>
</dbReference>
<dbReference type="InterPro" id="IPR009100">
    <property type="entry name" value="AcylCoA_DH/oxidase_NM_dom_sf"/>
</dbReference>
<dbReference type="SUPFAM" id="SSF56645">
    <property type="entry name" value="Acyl-CoA dehydrogenase NM domain-like"/>
    <property type="match status" value="1"/>
</dbReference>
<proteinExistence type="inferred from homology"/>
<name>A8ZUF3_DESOH</name>
<dbReference type="GO" id="GO:0050660">
    <property type="term" value="F:flavin adenine dinucleotide binding"/>
    <property type="evidence" value="ECO:0007669"/>
    <property type="project" value="InterPro"/>
</dbReference>
<dbReference type="CDD" id="cd00567">
    <property type="entry name" value="ACAD"/>
    <property type="match status" value="1"/>
</dbReference>
<dbReference type="GO" id="GO:0003995">
    <property type="term" value="F:acyl-CoA dehydrogenase activity"/>
    <property type="evidence" value="ECO:0007669"/>
    <property type="project" value="TreeGrafter"/>
</dbReference>
<dbReference type="EMBL" id="CP000859">
    <property type="protein sequence ID" value="ABW67985.1"/>
    <property type="molecule type" value="Genomic_DNA"/>
</dbReference>
<dbReference type="InterPro" id="IPR046373">
    <property type="entry name" value="Acyl-CoA_Oxase/DH_mid-dom_sf"/>
</dbReference>
<organism evidence="7 8">
    <name type="scientific">Desulfosudis oleivorans (strain DSM 6200 / JCM 39069 / Hxd3)</name>
    <name type="common">Desulfococcus oleovorans</name>
    <dbReference type="NCBI Taxonomy" id="96561"/>
    <lineage>
        <taxon>Bacteria</taxon>
        <taxon>Pseudomonadati</taxon>
        <taxon>Thermodesulfobacteriota</taxon>
        <taxon>Desulfobacteria</taxon>
        <taxon>Desulfobacterales</taxon>
        <taxon>Desulfosudaceae</taxon>
        <taxon>Desulfosudis</taxon>
    </lineage>
</organism>
<comment type="subunit">
    <text evidence="3">Homotetramer.</text>
</comment>
<dbReference type="KEGG" id="dol:Dole_2181"/>
<keyword evidence="8" id="KW-1185">Reference proteome</keyword>
<evidence type="ECO:0000256" key="1">
    <source>
        <dbReference type="ARBA" id="ARBA00001974"/>
    </source>
</evidence>
<keyword evidence="5" id="KW-0274">FAD</keyword>
<gene>
    <name evidence="7" type="ordered locus">Dole_2181</name>
</gene>
<evidence type="ECO:0000313" key="8">
    <source>
        <dbReference type="Proteomes" id="UP000008561"/>
    </source>
</evidence>
<evidence type="ECO:0000259" key="6">
    <source>
        <dbReference type="Pfam" id="PF00441"/>
    </source>
</evidence>
<evidence type="ECO:0000256" key="2">
    <source>
        <dbReference type="ARBA" id="ARBA00009347"/>
    </source>
</evidence>
<evidence type="ECO:0000256" key="5">
    <source>
        <dbReference type="ARBA" id="ARBA00022827"/>
    </source>
</evidence>
<dbReference type="eggNOG" id="COG1960">
    <property type="taxonomic scope" value="Bacteria"/>
</dbReference>
<evidence type="ECO:0000313" key="7">
    <source>
        <dbReference type="EMBL" id="ABW67985.1"/>
    </source>
</evidence>
<dbReference type="PANTHER" id="PTHR43884:SF12">
    <property type="entry name" value="ISOVALERYL-COA DEHYDROGENASE, MITOCHONDRIAL-RELATED"/>
    <property type="match status" value="1"/>
</dbReference>
<dbReference type="Gene3D" id="2.40.110.10">
    <property type="entry name" value="Butyryl-CoA Dehydrogenase, subunit A, domain 2"/>
    <property type="match status" value="1"/>
</dbReference>
<dbReference type="InterPro" id="IPR009075">
    <property type="entry name" value="AcylCo_DH/oxidase_C"/>
</dbReference>
<dbReference type="STRING" id="96561.Dole_2181"/>
<dbReference type="Gene3D" id="1.20.140.10">
    <property type="entry name" value="Butyryl-CoA Dehydrogenase, subunit A, domain 3"/>
    <property type="match status" value="1"/>
</dbReference>
<evidence type="ECO:0000256" key="3">
    <source>
        <dbReference type="ARBA" id="ARBA00011881"/>
    </source>
</evidence>
<feature type="domain" description="Acyl-CoA dehydrogenase/oxidase C-terminal" evidence="6">
    <location>
        <begin position="237"/>
        <end position="370"/>
    </location>
</feature>
<dbReference type="Gene3D" id="1.10.540.10">
    <property type="entry name" value="Acyl-CoA dehydrogenase/oxidase, N-terminal domain"/>
    <property type="match status" value="1"/>
</dbReference>
<dbReference type="RefSeq" id="WP_012175597.1">
    <property type="nucleotide sequence ID" value="NC_009943.1"/>
</dbReference>
<dbReference type="Proteomes" id="UP000008561">
    <property type="component" value="Chromosome"/>
</dbReference>
<reference evidence="7 8" key="1">
    <citation type="submission" date="2007-10" db="EMBL/GenBank/DDBJ databases">
        <title>Complete sequence of Desulfococcus oleovorans Hxd3.</title>
        <authorList>
            <consortium name="US DOE Joint Genome Institute"/>
            <person name="Copeland A."/>
            <person name="Lucas S."/>
            <person name="Lapidus A."/>
            <person name="Barry K."/>
            <person name="Glavina del Rio T."/>
            <person name="Dalin E."/>
            <person name="Tice H."/>
            <person name="Pitluck S."/>
            <person name="Kiss H."/>
            <person name="Brettin T."/>
            <person name="Bruce D."/>
            <person name="Detter J.C."/>
            <person name="Han C."/>
            <person name="Schmutz J."/>
            <person name="Larimer F."/>
            <person name="Land M."/>
            <person name="Hauser L."/>
            <person name="Kyrpides N."/>
            <person name="Kim E."/>
            <person name="Wawrik B."/>
            <person name="Richardson P."/>
        </authorList>
    </citation>
    <scope>NUCLEOTIDE SEQUENCE [LARGE SCALE GENOMIC DNA]</scope>
    <source>
        <strain evidence="8">DSM 6200 / JCM 39069 / Hxd3</strain>
    </source>
</reference>